<dbReference type="AlphaFoldDB" id="A0A915HE66"/>
<evidence type="ECO:0000256" key="1">
    <source>
        <dbReference type="SAM" id="Phobius"/>
    </source>
</evidence>
<evidence type="ECO:0000313" key="3">
    <source>
        <dbReference type="WBParaSite" id="nRc.2.0.1.t00346-RA"/>
    </source>
</evidence>
<keyword evidence="2" id="KW-1185">Reference proteome</keyword>
<sequence>MPPLDPKNADKTCKNCGEDLLDLSSKDSSEGSKKRTVECLSATAKIFLAAFTVVMVFVATIVQIYLIHSKRMEKQRRALLSPIEEPEP</sequence>
<protein>
    <submittedName>
        <fullName evidence="3">Uncharacterized protein</fullName>
    </submittedName>
</protein>
<keyword evidence="1" id="KW-0812">Transmembrane</keyword>
<accession>A0A915HE66</accession>
<name>A0A915HE66_ROMCU</name>
<proteinExistence type="predicted"/>
<evidence type="ECO:0000313" key="2">
    <source>
        <dbReference type="Proteomes" id="UP000887565"/>
    </source>
</evidence>
<keyword evidence="1" id="KW-0472">Membrane</keyword>
<feature type="transmembrane region" description="Helical" evidence="1">
    <location>
        <begin position="46"/>
        <end position="67"/>
    </location>
</feature>
<organism evidence="2 3">
    <name type="scientific">Romanomermis culicivorax</name>
    <name type="common">Nematode worm</name>
    <dbReference type="NCBI Taxonomy" id="13658"/>
    <lineage>
        <taxon>Eukaryota</taxon>
        <taxon>Metazoa</taxon>
        <taxon>Ecdysozoa</taxon>
        <taxon>Nematoda</taxon>
        <taxon>Enoplea</taxon>
        <taxon>Dorylaimia</taxon>
        <taxon>Mermithida</taxon>
        <taxon>Mermithoidea</taxon>
        <taxon>Mermithidae</taxon>
        <taxon>Romanomermis</taxon>
    </lineage>
</organism>
<dbReference type="Proteomes" id="UP000887565">
    <property type="component" value="Unplaced"/>
</dbReference>
<dbReference type="WBParaSite" id="nRc.2.0.1.t00346-RA">
    <property type="protein sequence ID" value="nRc.2.0.1.t00346-RA"/>
    <property type="gene ID" value="nRc.2.0.1.g00346"/>
</dbReference>
<reference evidence="3" key="1">
    <citation type="submission" date="2022-11" db="UniProtKB">
        <authorList>
            <consortium name="WormBaseParasite"/>
        </authorList>
    </citation>
    <scope>IDENTIFICATION</scope>
</reference>
<keyword evidence="1" id="KW-1133">Transmembrane helix</keyword>